<accession>A0A640KR59</accession>
<dbReference type="PANTHER" id="PTHR43179">
    <property type="entry name" value="RHAMNOSYLTRANSFERASE WBBL"/>
    <property type="match status" value="1"/>
</dbReference>
<dbReference type="PANTHER" id="PTHR43179:SF12">
    <property type="entry name" value="GALACTOFURANOSYLTRANSFERASE GLFT2"/>
    <property type="match status" value="1"/>
</dbReference>
<evidence type="ECO:0000313" key="6">
    <source>
        <dbReference type="Proteomes" id="UP000419144"/>
    </source>
</evidence>
<keyword evidence="4" id="KW-0812">Transmembrane</keyword>
<dbReference type="OrthoDB" id="260805at2759"/>
<evidence type="ECO:0000313" key="5">
    <source>
        <dbReference type="EMBL" id="GET91771.1"/>
    </source>
</evidence>
<comment type="caution">
    <text evidence="5">The sequence shown here is derived from an EMBL/GenBank/DDBJ whole genome shotgun (WGS) entry which is preliminary data.</text>
</comment>
<dbReference type="EMBL" id="BLBS01000050">
    <property type="protein sequence ID" value="GET91771.1"/>
    <property type="molecule type" value="Genomic_DNA"/>
</dbReference>
<proteinExistence type="inferred from homology"/>
<dbReference type="AlphaFoldDB" id="A0A640KR59"/>
<dbReference type="GO" id="GO:0016757">
    <property type="term" value="F:glycosyltransferase activity"/>
    <property type="evidence" value="ECO:0007669"/>
    <property type="project" value="UniProtKB-KW"/>
</dbReference>
<dbReference type="InterPro" id="IPR029044">
    <property type="entry name" value="Nucleotide-diphossugar_trans"/>
</dbReference>
<dbReference type="SUPFAM" id="SSF53448">
    <property type="entry name" value="Nucleotide-diphospho-sugar transferases"/>
    <property type="match status" value="1"/>
</dbReference>
<keyword evidence="4" id="KW-1133">Transmembrane helix</keyword>
<feature type="transmembrane region" description="Helical" evidence="4">
    <location>
        <begin position="20"/>
        <end position="39"/>
    </location>
</feature>
<evidence type="ECO:0000256" key="1">
    <source>
        <dbReference type="ARBA" id="ARBA00006739"/>
    </source>
</evidence>
<name>A0A640KR59_LEITA</name>
<dbReference type="Gene3D" id="3.90.550.10">
    <property type="entry name" value="Spore Coat Polysaccharide Biosynthesis Protein SpsA, Chain A"/>
    <property type="match status" value="1"/>
</dbReference>
<dbReference type="VEuPathDB" id="TriTrypDB:LtaPh_3303500"/>
<organism evidence="5 6">
    <name type="scientific">Leishmania tarentolae</name>
    <name type="common">Sauroleishmania tarentolae</name>
    <dbReference type="NCBI Taxonomy" id="5689"/>
    <lineage>
        <taxon>Eukaryota</taxon>
        <taxon>Discoba</taxon>
        <taxon>Euglenozoa</taxon>
        <taxon>Kinetoplastea</taxon>
        <taxon>Metakinetoplastina</taxon>
        <taxon>Trypanosomatida</taxon>
        <taxon>Trypanosomatidae</taxon>
        <taxon>Leishmaniinae</taxon>
        <taxon>Leishmania</taxon>
        <taxon>lizard Leishmania</taxon>
    </lineage>
</organism>
<evidence type="ECO:0000256" key="3">
    <source>
        <dbReference type="ARBA" id="ARBA00022679"/>
    </source>
</evidence>
<keyword evidence="2" id="KW-0328">Glycosyltransferase</keyword>
<comment type="similarity">
    <text evidence="1">Belongs to the glycosyltransferase 2 family.</text>
</comment>
<gene>
    <name evidence="5" type="ORF">LtaPh_3303500</name>
</gene>
<protein>
    <submittedName>
        <fullName evidence="5">Beta galactofuranosyl glycosyle transferase</fullName>
    </submittedName>
</protein>
<sequence>MRRWQRSYLYGLSPVVRRLLFIVSVLLVSSIALFILYSLPDVTVGAVDGGKEVWATTLQDRPVSNEELSACTRRWLQTDGVPADTIIPFAIVPVTLEWLDFCMFMCRVHARVRYLYILQNGAVEEMTALLTKLRSAVPSERLIIEYRPQNIGYAAAVNEGYRMALQKAHAEVPFIGVFNCDVYFERRYFDGYIPVVYKMLAPDAARIRALEEEVQNEEKAALAVGRRTLRASAATMPGLSISMLLSDRVRYASFAEQQNEFKGHIGMFYYENKSMCAFLVSRLALLVGGFLDENFYPAYFEDYDWQFRLENLGFGKFTGASTQFGSFFHRVGGNIRAIDNGPTNRSTSYDMEAMRVERMLNAKPGVDYGETKWAWHREAHIAMTTTSFPQLRFIVPLDVWVLDTARHQLIIDIGTGRQPSVEMSNTYNLSLLSSLRPFAPTDGKDYWGSGITVEPD</sequence>
<evidence type="ECO:0000256" key="2">
    <source>
        <dbReference type="ARBA" id="ARBA00022676"/>
    </source>
</evidence>
<keyword evidence="4" id="KW-0472">Membrane</keyword>
<keyword evidence="6" id="KW-1185">Reference proteome</keyword>
<reference evidence="5" key="1">
    <citation type="submission" date="2019-11" db="EMBL/GenBank/DDBJ databases">
        <title>Leishmania tarentolae CDS.</title>
        <authorList>
            <person name="Goto Y."/>
            <person name="Yamagishi J."/>
        </authorList>
    </citation>
    <scope>NUCLEOTIDE SEQUENCE [LARGE SCALE GENOMIC DNA]</scope>
    <source>
        <strain evidence="5">Parrot Tar II</strain>
    </source>
</reference>
<keyword evidence="3 5" id="KW-0808">Transferase</keyword>
<evidence type="ECO:0000256" key="4">
    <source>
        <dbReference type="SAM" id="Phobius"/>
    </source>
</evidence>
<dbReference type="Proteomes" id="UP000419144">
    <property type="component" value="Unassembled WGS sequence"/>
</dbReference>